<reference evidence="4" key="1">
    <citation type="journal article" date="2014" name="Int. J. Syst. Evol. Microbiol.">
        <title>Complete genome sequence of Corynebacterium casei LMG S-19264T (=DSM 44701T), isolated from a smear-ripened cheese.</title>
        <authorList>
            <consortium name="US DOE Joint Genome Institute (JGI-PGF)"/>
            <person name="Walter F."/>
            <person name="Albersmeier A."/>
            <person name="Kalinowski J."/>
            <person name="Ruckert C."/>
        </authorList>
    </citation>
    <scope>NUCLEOTIDE SEQUENCE</scope>
    <source>
        <strain evidence="4">JCM 4518</strain>
    </source>
</reference>
<protein>
    <recommendedName>
        <fullName evidence="6">Sugar-binding protein</fullName>
    </recommendedName>
</protein>
<comment type="caution">
    <text evidence="4">The sequence shown here is derived from an EMBL/GenBank/DDBJ whole genome shotgun (WGS) entry which is preliminary data.</text>
</comment>
<dbReference type="NCBIfam" id="TIGR01443">
    <property type="entry name" value="intein_Cterm"/>
    <property type="match status" value="1"/>
</dbReference>
<dbReference type="PANTHER" id="PTHR32305">
    <property type="match status" value="1"/>
</dbReference>
<dbReference type="Pfam" id="PF05593">
    <property type="entry name" value="RHS_repeat"/>
    <property type="match status" value="1"/>
</dbReference>
<accession>A0A918T3Z7</accession>
<feature type="region of interest" description="Disordered" evidence="1">
    <location>
        <begin position="1925"/>
        <end position="1950"/>
    </location>
</feature>
<feature type="domain" description="Hint" evidence="2">
    <location>
        <begin position="2176"/>
        <end position="2279"/>
    </location>
</feature>
<dbReference type="EMBL" id="BMUL01000008">
    <property type="protein sequence ID" value="GHA88326.1"/>
    <property type="molecule type" value="Genomic_DNA"/>
</dbReference>
<proteinExistence type="predicted"/>
<evidence type="ECO:0000259" key="3">
    <source>
        <dbReference type="SMART" id="SM00458"/>
    </source>
</evidence>
<reference evidence="4" key="2">
    <citation type="submission" date="2020-09" db="EMBL/GenBank/DDBJ databases">
        <authorList>
            <person name="Sun Q."/>
            <person name="Ohkuma M."/>
        </authorList>
    </citation>
    <scope>NUCLEOTIDE SEQUENCE</scope>
    <source>
        <strain evidence="4">JCM 4518</strain>
    </source>
</reference>
<evidence type="ECO:0000313" key="4">
    <source>
        <dbReference type="EMBL" id="GHA88326.1"/>
    </source>
</evidence>
<dbReference type="InterPro" id="IPR000772">
    <property type="entry name" value="Ricin_B_lectin"/>
</dbReference>
<keyword evidence="5" id="KW-1185">Reference proteome</keyword>
<dbReference type="SUPFAM" id="SSF51294">
    <property type="entry name" value="Hedgehog/intein (Hint) domain"/>
    <property type="match status" value="1"/>
</dbReference>
<dbReference type="InterPro" id="IPR030934">
    <property type="entry name" value="Intein_C"/>
</dbReference>
<dbReference type="SMART" id="SM00458">
    <property type="entry name" value="RICIN"/>
    <property type="match status" value="1"/>
</dbReference>
<feature type="domain" description="Ricin B lectin" evidence="3">
    <location>
        <begin position="1717"/>
        <end position="1837"/>
    </location>
</feature>
<dbReference type="InterPro" id="IPR003587">
    <property type="entry name" value="Hint_dom_N"/>
</dbReference>
<dbReference type="PANTHER" id="PTHR32305:SF17">
    <property type="entry name" value="TRNA NUCLEASE WAPA"/>
    <property type="match status" value="1"/>
</dbReference>
<dbReference type="InterPro" id="IPR006530">
    <property type="entry name" value="YD"/>
</dbReference>
<dbReference type="NCBIfam" id="TIGR03696">
    <property type="entry name" value="Rhs_assc_core"/>
    <property type="match status" value="1"/>
</dbReference>
<dbReference type="Proteomes" id="UP000644020">
    <property type="component" value="Unassembled WGS sequence"/>
</dbReference>
<dbReference type="InterPro" id="IPR035992">
    <property type="entry name" value="Ricin_B-like_lectins"/>
</dbReference>
<sequence length="2451" mass="262744">MTLLPATAVAIPPPNDPVTHAVQLPDLQKTEQAPQDEAKSEELTNWAGAPADPPAEYIPAKVAPPAPGSAAVALDQAGDAMVQAGDLPVRLGKATPTAEDPAPPAPSGNWSVQVEAREATEAADVDGALITVTPPAAGSTPVDVELDYSKFEDLFGTEWSSRLQLQQLPECFLTTPELEECATPVSVPTTNDPATDTVRATVDPASSQVQGLSAQAGGGPVVLAATDSAAGAGGSYKATSLAPSGSWTAGGSSGAFTWSYPLKVPAPPAGPAPKVAFTYSSQAVDGKTSVANAQASWIGDGWDYHPGFVERRYRSCPDDRKNAPNNDNTADKKKSDLCWASDNLVMSLGGTSTELVHDADGRWVPADDDGSRVEYKAKDGTKKNSQDGKYDGEYWQITTRDGTRYYFGLNDIDGAGSRPVTNSAFTVPVAGNHSGEPCHQATYAASFCDQAWRWNLDYVEDVHGNAMIIDWKKETNRYAKNGKFKAAVEYVRGGYPTQILYGLRKDALTAQPAAKVEFKTDERCIKEGTSDCSLTEFESKNYEDKQPWWDTPATLHCKAGTNCYVSSPTFWNRVRLTAVHTYGQRTPGSTALSRVDTWNLAQSFPKQRTDTHPPLWLESITRTGYGTTKDTEGNQTTTATPPVSFLANKVDMPNRVATGLDDPTPDFDRLRVETIRTETGSEIFVDYSDPCPVGTNHPAPESNTSRCFPVHWSPDPDLETPPLQWFNKYVVERVVEMDRVAREADVVTRYTYGGGGAWAKDTDEFSKAERRTYSQWRGYATVTVVRGETSAADAADATEQSRTDTRYFRGMSGDAGRATIMVKDSTGTETLAEDLPAYAGRAAETITYTRAGAGGTVQARELSWPDKTITASRTRGDGLPVLNAYRVQVPRKDAVQTISGGKKRTISTRTSYDTTYGLPLTAHTYALSPDGVTRTDQSCSTTTYVHNTALHLIGFPQRVRGTVGTCAEAAAATGDRIISDVRTSYDKLNAFGTAPTRGLAQQVDTLNGDGTGWITSARTEYDALGRATKVTNAAGHTTKNEYSPATGPAFSVSTWNAALHKTTTTIEPGRGTALTSTDPNGRTVTSRYDDLGRVTDIWPASRNPAADSPLVQHSYQLDDDKVPATTTRTLRDDGTYESSVVLYDGFLRPRQTQTEALGGGRIVTDTLYNANGTPRETKDGYVAPGEPSAEIFVPQTVFDVPRSTKTAYDGLGRVVRTTTLHNDVPQYATTTQYAGDWTLVRTAMSPGGTTPLPGSRAVRTETDALGRTAKIQHYNTTDVTGPVPATIDTRYTYDPRGKLAEVTDADGNTWTYTYDVRGRMTASSDPDTGSARFGYDDLDQQTSSTNTDTGLAQYTRYDELGRTVEVRDDSLTGPLVTKQTYDTLPGALGHPVSSTRYNDGAAFTSEVTGYDAEYRPTGTRITIPSTPNTTGLAGTYSYSTTYTKTGKLQSTTLPATPGGLVQEKLITRYDAEGSPTTTSGIGWYTGGTVYNPFGQVLRTVSGQAPQRVWTSHDYDQYTGRLHETRTDREATAPASMISTLTYGYDTVGNVTSIKDTQSPTAVDQQCFSYDPMGRLVHAWTGTEGCPKVSSAQGPSLSQLSPGVNGSGYWQSYEFDAIGNRTKLTVHDLTDSSLDDTRTYTYGKTVTGNGTQPPTTAQPHTLTQADETVRAPGSQVTSRSTYAYDSAGNTTRRVIGGDTQTLEWDRRNKLTKATGFVNGKVPLINPSGKCMDVENGYTTDGTPLQIYTCNGTGAQQWQMTGGTLKSFGKCATANGTNLVLSTCNGSAAQKFTHRPGDSSLHHPATNTCADIPNADYSNGKNLQLSACTQSDQQKWNPGDTTGYLYDAAGARLVENTATTRTLYLPDAQVTVGTTGIALRAERYYTHPGAPTTVRTTNGLNTGHKLTVLLADHHSTATVAVDQTDGQPITRRSFDPYGNPRGTEPPKWPGRQSFLGTGTDDPTTGLTHIGAREYDQNTGRFLSADPLIDLTDPLQMNGYTYANGSPTTLSDPTGLRPDGPVGGANYNDKWLYDNQGGSLAREGEEGSGWFKDNQDGWSYRQNKPLGKLGASVVTWSDAATRKTGKVITGETYVRVEEGPKSTAGFHATMDAAGMFPVLGGFADGLNSIVYMLEGNTEEALWSATAMVPGPGDAVAAGRKGGKIWGWLNGAASRCAGGKNSFVTGTDVLLSGGKRKKIEDVQVGDEVLASDPESGEMASRIVTSKIETESDKEYVDIRILGGSEGGSPLLTATAHHPFWSESEQRWVDAGDLQPGMNLLTASGERAEVSGVRSYRASRVTYNLTVSGLHTYYVLAGATPILVHNSSCPVDLGNGTFLHSDGSIRNAKGHFASSTGARVGASAEANVWDHLEMEGHTVVRRTVAVTGNGGQTRYYDGAIDLGGGNYLGIEVKSGGASRTAEQRDFDDWVGQGNFPTGIGQSKGFNIVGVFDAITP</sequence>
<dbReference type="InterPro" id="IPR036844">
    <property type="entry name" value="Hint_dom_sf"/>
</dbReference>
<dbReference type="InterPro" id="IPR050708">
    <property type="entry name" value="T6SS_VgrG/RHS"/>
</dbReference>
<dbReference type="InterPro" id="IPR031325">
    <property type="entry name" value="RHS_repeat"/>
</dbReference>
<feature type="region of interest" description="Disordered" evidence="1">
    <location>
        <begin position="1322"/>
        <end position="1348"/>
    </location>
</feature>
<dbReference type="CDD" id="cd00081">
    <property type="entry name" value="Hint"/>
    <property type="match status" value="1"/>
</dbReference>
<dbReference type="NCBIfam" id="TIGR01643">
    <property type="entry name" value="YD_repeat_2x"/>
    <property type="match status" value="1"/>
</dbReference>
<name>A0A918T3Z7_9ACTN</name>
<organism evidence="4 5">
    <name type="scientific">Streptomyces termitum</name>
    <dbReference type="NCBI Taxonomy" id="67368"/>
    <lineage>
        <taxon>Bacteria</taxon>
        <taxon>Bacillati</taxon>
        <taxon>Actinomycetota</taxon>
        <taxon>Actinomycetes</taxon>
        <taxon>Kitasatosporales</taxon>
        <taxon>Streptomycetaceae</taxon>
        <taxon>Streptomyces</taxon>
    </lineage>
</organism>
<dbReference type="PROSITE" id="PS50231">
    <property type="entry name" value="RICIN_B_LECTIN"/>
    <property type="match status" value="1"/>
</dbReference>
<dbReference type="SMART" id="SM00306">
    <property type="entry name" value="HintN"/>
    <property type="match status" value="1"/>
</dbReference>
<dbReference type="Gene3D" id="2.170.16.10">
    <property type="entry name" value="Hedgehog/Intein (Hint) domain"/>
    <property type="match status" value="1"/>
</dbReference>
<dbReference type="CDD" id="cd20745">
    <property type="entry name" value="FIX_RhsA_AHH_HNH-like"/>
    <property type="match status" value="1"/>
</dbReference>
<dbReference type="Pfam" id="PF07591">
    <property type="entry name" value="PT-HINT"/>
    <property type="match status" value="1"/>
</dbReference>
<gene>
    <name evidence="4" type="ORF">GCM10010305_34930</name>
</gene>
<evidence type="ECO:0000259" key="2">
    <source>
        <dbReference type="SMART" id="SM00306"/>
    </source>
</evidence>
<dbReference type="SUPFAM" id="SSF50370">
    <property type="entry name" value="Ricin B-like lectins"/>
    <property type="match status" value="1"/>
</dbReference>
<evidence type="ECO:0000256" key="1">
    <source>
        <dbReference type="SAM" id="MobiDB-lite"/>
    </source>
</evidence>
<dbReference type="InterPro" id="IPR022385">
    <property type="entry name" value="Rhs_assc_core"/>
</dbReference>
<dbReference type="Gene3D" id="2.180.10.10">
    <property type="entry name" value="RHS repeat-associated core"/>
    <property type="match status" value="1"/>
</dbReference>
<evidence type="ECO:0000313" key="5">
    <source>
        <dbReference type="Proteomes" id="UP000644020"/>
    </source>
</evidence>
<evidence type="ECO:0008006" key="6">
    <source>
        <dbReference type="Google" id="ProtNLM"/>
    </source>
</evidence>
<dbReference type="Gene3D" id="2.80.10.50">
    <property type="match status" value="1"/>
</dbReference>
<feature type="region of interest" description="Disordered" evidence="1">
    <location>
        <begin position="1"/>
        <end position="68"/>
    </location>
</feature>
<feature type="region of interest" description="Disordered" evidence="1">
    <location>
        <begin position="314"/>
        <end position="333"/>
    </location>
</feature>
<dbReference type="Pfam" id="PF00652">
    <property type="entry name" value="Ricin_B_lectin"/>
    <property type="match status" value="1"/>
</dbReference>